<feature type="transmembrane region" description="Helical" evidence="1">
    <location>
        <begin position="90"/>
        <end position="107"/>
    </location>
</feature>
<proteinExistence type="predicted"/>
<protein>
    <submittedName>
        <fullName evidence="2">AzlD domain-containing protein</fullName>
    </submittedName>
</protein>
<evidence type="ECO:0000256" key="1">
    <source>
        <dbReference type="SAM" id="Phobius"/>
    </source>
</evidence>
<dbReference type="InterPro" id="IPR008407">
    <property type="entry name" value="Brnchd-chn_aa_trnsp_AzlD"/>
</dbReference>
<comment type="caution">
    <text evidence="2">The sequence shown here is derived from an EMBL/GenBank/DDBJ whole genome shotgun (WGS) entry which is preliminary data.</text>
</comment>
<dbReference type="Pfam" id="PF05437">
    <property type="entry name" value="AzlD"/>
    <property type="match status" value="1"/>
</dbReference>
<feature type="transmembrane region" description="Helical" evidence="1">
    <location>
        <begin position="40"/>
        <end position="62"/>
    </location>
</feature>
<feature type="transmembrane region" description="Helical" evidence="1">
    <location>
        <begin position="68"/>
        <end position="85"/>
    </location>
</feature>
<reference evidence="2" key="2">
    <citation type="journal article" date="2021" name="PeerJ">
        <title>Extensive microbial diversity within the chicken gut microbiome revealed by metagenomics and culture.</title>
        <authorList>
            <person name="Gilroy R."/>
            <person name="Ravi A."/>
            <person name="Getino M."/>
            <person name="Pursley I."/>
            <person name="Horton D.L."/>
            <person name="Alikhan N.F."/>
            <person name="Baker D."/>
            <person name="Gharbi K."/>
            <person name="Hall N."/>
            <person name="Watson M."/>
            <person name="Adriaenssens E.M."/>
            <person name="Foster-Nyarko E."/>
            <person name="Jarju S."/>
            <person name="Secka A."/>
            <person name="Antonio M."/>
            <person name="Oren A."/>
            <person name="Chaudhuri R.R."/>
            <person name="La Ragione R."/>
            <person name="Hildebrand F."/>
            <person name="Pallen M.J."/>
        </authorList>
    </citation>
    <scope>NUCLEOTIDE SEQUENCE</scope>
    <source>
        <strain evidence="2">ChiSxjej1B13-7041</strain>
    </source>
</reference>
<dbReference type="Proteomes" id="UP000886841">
    <property type="component" value="Unassembled WGS sequence"/>
</dbReference>
<sequence length="108" mass="11577">MNMSYLLICMGIMAGMTYLIRVLPMAIFRKKIKSVFVQSFLYYVPYAVLAAMTFPAIFYSTGASTGEGSIWGAAAGTAVAVLLAFLRKGLLTVAVGASAAVFLVQMFL</sequence>
<dbReference type="EMBL" id="DVHU01000092">
    <property type="protein sequence ID" value="HIR93817.1"/>
    <property type="molecule type" value="Genomic_DNA"/>
</dbReference>
<keyword evidence="1" id="KW-1133">Transmembrane helix</keyword>
<evidence type="ECO:0000313" key="2">
    <source>
        <dbReference type="EMBL" id="HIR93817.1"/>
    </source>
</evidence>
<organism evidence="2 3">
    <name type="scientific">Candidatus Egerieimonas intestinavium</name>
    <dbReference type="NCBI Taxonomy" id="2840777"/>
    <lineage>
        <taxon>Bacteria</taxon>
        <taxon>Bacillati</taxon>
        <taxon>Bacillota</taxon>
        <taxon>Clostridia</taxon>
        <taxon>Lachnospirales</taxon>
        <taxon>Lachnospiraceae</taxon>
        <taxon>Lachnospiraceae incertae sedis</taxon>
        <taxon>Candidatus Egerieimonas</taxon>
    </lineage>
</organism>
<evidence type="ECO:0000313" key="3">
    <source>
        <dbReference type="Proteomes" id="UP000886841"/>
    </source>
</evidence>
<keyword evidence="1" id="KW-0812">Transmembrane</keyword>
<name>A0A9D1ELF4_9FIRM</name>
<reference evidence="2" key="1">
    <citation type="submission" date="2020-10" db="EMBL/GenBank/DDBJ databases">
        <authorList>
            <person name="Gilroy R."/>
        </authorList>
    </citation>
    <scope>NUCLEOTIDE SEQUENCE</scope>
    <source>
        <strain evidence="2">ChiSxjej1B13-7041</strain>
    </source>
</reference>
<feature type="transmembrane region" description="Helical" evidence="1">
    <location>
        <begin position="6"/>
        <end position="28"/>
    </location>
</feature>
<keyword evidence="1" id="KW-0472">Membrane</keyword>
<dbReference type="AlphaFoldDB" id="A0A9D1ELF4"/>
<gene>
    <name evidence="2" type="ORF">IAB98_10420</name>
</gene>
<accession>A0A9D1ELF4</accession>